<evidence type="ECO:0000256" key="4">
    <source>
        <dbReference type="ARBA" id="ARBA00022858"/>
    </source>
</evidence>
<keyword evidence="3" id="KW-0964">Secreted</keyword>
<evidence type="ECO:0000259" key="7">
    <source>
        <dbReference type="SMART" id="SM00272"/>
    </source>
</evidence>
<dbReference type="GO" id="GO:0019229">
    <property type="term" value="P:regulation of vasoconstriction"/>
    <property type="evidence" value="ECO:0007669"/>
    <property type="project" value="InterPro"/>
</dbReference>
<comment type="similarity">
    <text evidence="2">Belongs to the endothelin/sarafotoxin family.</text>
</comment>
<proteinExistence type="inferred from homology"/>
<comment type="caution">
    <text evidence="8">The sequence shown here is derived from an EMBL/GenBank/DDBJ whole genome shotgun (WGS) entry which is preliminary data.</text>
</comment>
<comment type="subcellular location">
    <subcellularLocation>
        <location evidence="1">Secreted</location>
    </subcellularLocation>
</comment>
<dbReference type="InterPro" id="IPR020475">
    <property type="entry name" value="Endothelin"/>
</dbReference>
<dbReference type="Pfam" id="PF00322">
    <property type="entry name" value="Endothelin"/>
    <property type="match status" value="1"/>
</dbReference>
<organism evidence="8 9">
    <name type="scientific">Anguilla anguilla</name>
    <name type="common">European freshwater eel</name>
    <name type="synonym">Muraena anguilla</name>
    <dbReference type="NCBI Taxonomy" id="7936"/>
    <lineage>
        <taxon>Eukaryota</taxon>
        <taxon>Metazoa</taxon>
        <taxon>Chordata</taxon>
        <taxon>Craniata</taxon>
        <taxon>Vertebrata</taxon>
        <taxon>Euteleostomi</taxon>
        <taxon>Actinopterygii</taxon>
        <taxon>Neopterygii</taxon>
        <taxon>Teleostei</taxon>
        <taxon>Anguilliformes</taxon>
        <taxon>Anguillidae</taxon>
        <taxon>Anguilla</taxon>
    </lineage>
</organism>
<dbReference type="GO" id="GO:0014826">
    <property type="term" value="P:vein smooth muscle contraction"/>
    <property type="evidence" value="ECO:0007669"/>
    <property type="project" value="TreeGrafter"/>
</dbReference>
<dbReference type="PROSITE" id="PS00270">
    <property type="entry name" value="ENDOTHELIN"/>
    <property type="match status" value="2"/>
</dbReference>
<reference evidence="8" key="1">
    <citation type="submission" date="2021-01" db="EMBL/GenBank/DDBJ databases">
        <title>A chromosome-scale assembly of European eel, Anguilla anguilla.</title>
        <authorList>
            <person name="Henkel C."/>
            <person name="Jong-Raadsen S.A."/>
            <person name="Dufour S."/>
            <person name="Weltzien F.-A."/>
            <person name="Palstra A.P."/>
            <person name="Pelster B."/>
            <person name="Spaink H.P."/>
            <person name="Van Den Thillart G.E."/>
            <person name="Jansen H."/>
            <person name="Zahm M."/>
            <person name="Klopp C."/>
            <person name="Cedric C."/>
            <person name="Louis A."/>
            <person name="Berthelot C."/>
            <person name="Parey E."/>
            <person name="Roest Crollius H."/>
            <person name="Montfort J."/>
            <person name="Robinson-Rechavi M."/>
            <person name="Bucao C."/>
            <person name="Bouchez O."/>
            <person name="Gislard M."/>
            <person name="Lluch J."/>
            <person name="Milhes M."/>
            <person name="Lampietro C."/>
            <person name="Lopez Roques C."/>
            <person name="Donnadieu C."/>
            <person name="Braasch I."/>
            <person name="Desvignes T."/>
            <person name="Postlethwait J."/>
            <person name="Bobe J."/>
            <person name="Guiguen Y."/>
            <person name="Dirks R."/>
        </authorList>
    </citation>
    <scope>NUCLEOTIDE SEQUENCE</scope>
    <source>
        <strain evidence="8">Tag_6206</strain>
        <tissue evidence="8">Liver</tissue>
    </source>
</reference>
<dbReference type="GO" id="GO:0003100">
    <property type="term" value="P:regulation of systemic arterial blood pressure by endothelin"/>
    <property type="evidence" value="ECO:0007669"/>
    <property type="project" value="TreeGrafter"/>
</dbReference>
<evidence type="ECO:0000256" key="6">
    <source>
        <dbReference type="SAM" id="SignalP"/>
    </source>
</evidence>
<dbReference type="EMBL" id="JAFIRN010000009">
    <property type="protein sequence ID" value="KAG5842989.1"/>
    <property type="molecule type" value="Genomic_DNA"/>
</dbReference>
<feature type="domain" description="Endothelin-like toxin" evidence="7">
    <location>
        <begin position="48"/>
        <end position="69"/>
    </location>
</feature>
<dbReference type="InterPro" id="IPR001928">
    <property type="entry name" value="Endothln-like_toxin"/>
</dbReference>
<evidence type="ECO:0000256" key="5">
    <source>
        <dbReference type="ARBA" id="ARBA00023322"/>
    </source>
</evidence>
<dbReference type="PANTHER" id="PTHR13874">
    <property type="entry name" value="ENDOTHELIN"/>
    <property type="match status" value="1"/>
</dbReference>
<dbReference type="GO" id="GO:0006874">
    <property type="term" value="P:intracellular calcium ion homeostasis"/>
    <property type="evidence" value="ECO:0007669"/>
    <property type="project" value="TreeGrafter"/>
</dbReference>
<name>A0A9D3M5R7_ANGAN</name>
<evidence type="ECO:0000256" key="1">
    <source>
        <dbReference type="ARBA" id="ARBA00004613"/>
    </source>
</evidence>
<dbReference type="InterPro" id="IPR019764">
    <property type="entry name" value="Endothelin_toxin_CS"/>
</dbReference>
<evidence type="ECO:0000313" key="9">
    <source>
        <dbReference type="Proteomes" id="UP001044222"/>
    </source>
</evidence>
<dbReference type="SMART" id="SM00272">
    <property type="entry name" value="END"/>
    <property type="match status" value="2"/>
</dbReference>
<dbReference type="PANTHER" id="PTHR13874:SF9">
    <property type="entry name" value="ENDOTHELIN-2"/>
    <property type="match status" value="1"/>
</dbReference>
<evidence type="ECO:0000313" key="8">
    <source>
        <dbReference type="EMBL" id="KAG5842989.1"/>
    </source>
</evidence>
<feature type="domain" description="Endothelin-like toxin" evidence="7">
    <location>
        <begin position="94"/>
        <end position="115"/>
    </location>
</feature>
<gene>
    <name evidence="8" type="ORF">ANANG_G00183710</name>
</gene>
<dbReference type="GO" id="GO:0005615">
    <property type="term" value="C:extracellular space"/>
    <property type="evidence" value="ECO:0007669"/>
    <property type="project" value="TreeGrafter"/>
</dbReference>
<feature type="signal peptide" evidence="6">
    <location>
        <begin position="1"/>
        <end position="24"/>
    </location>
</feature>
<accession>A0A9D3M5R7</accession>
<evidence type="ECO:0000256" key="2">
    <source>
        <dbReference type="ARBA" id="ARBA00010959"/>
    </source>
</evidence>
<feature type="chain" id="PRO_5038712719" description="Endothelin-like toxin domain-containing protein" evidence="6">
    <location>
        <begin position="25"/>
        <end position="169"/>
    </location>
</feature>
<dbReference type="PRINTS" id="PR00365">
    <property type="entry name" value="ENDOTHELIN"/>
</dbReference>
<keyword evidence="6" id="KW-0732">Signal</keyword>
<sequence length="169" mass="18717">MDLALHTLLALCITLCVLLPEGSGLPASRNSDQGPRPSPPPQRVRTKRCSCSNWLDRECIYFCHLDIIWVNTPSKTVPYGLGSPLSRRRRSADRCACASPTDRTCTGFCHHSSENPQLARVDPSTRSRRHTDRTSAKLLTSLREAVQANMQALERAVAPKRKRSGAPGR</sequence>
<keyword evidence="9" id="KW-1185">Reference proteome</keyword>
<dbReference type="GO" id="GO:0005179">
    <property type="term" value="F:hormone activity"/>
    <property type="evidence" value="ECO:0007669"/>
    <property type="project" value="TreeGrafter"/>
</dbReference>
<evidence type="ECO:0000256" key="3">
    <source>
        <dbReference type="ARBA" id="ARBA00022525"/>
    </source>
</evidence>
<dbReference type="Proteomes" id="UP001044222">
    <property type="component" value="Chromosome 9"/>
</dbReference>
<dbReference type="AlphaFoldDB" id="A0A9D3M5R7"/>
<keyword evidence="5" id="KW-0839">Vasoconstrictor</keyword>
<protein>
    <recommendedName>
        <fullName evidence="7">Endothelin-like toxin domain-containing protein</fullName>
    </recommendedName>
</protein>
<keyword evidence="4" id="KW-0838">Vasoactive</keyword>
<dbReference type="GO" id="GO:0031708">
    <property type="term" value="F:endothelin B receptor binding"/>
    <property type="evidence" value="ECO:0007669"/>
    <property type="project" value="TreeGrafter"/>
</dbReference>